<dbReference type="InterPro" id="IPR012942">
    <property type="entry name" value="SRR1-like"/>
</dbReference>
<dbReference type="AlphaFoldDB" id="A0A6A6GEM9"/>
<evidence type="ECO:0000313" key="4">
    <source>
        <dbReference type="Proteomes" id="UP000799538"/>
    </source>
</evidence>
<feature type="domain" description="SRR1-like" evidence="2">
    <location>
        <begin position="88"/>
        <end position="246"/>
    </location>
</feature>
<gene>
    <name evidence="3" type="ORF">BDZ85DRAFT_280709</name>
</gene>
<feature type="region of interest" description="Disordered" evidence="1">
    <location>
        <begin position="1"/>
        <end position="79"/>
    </location>
</feature>
<reference evidence="4" key="1">
    <citation type="journal article" date="2020" name="Stud. Mycol.">
        <title>101 Dothideomycetes genomes: A test case for predicting lifestyles and emergence of pathogens.</title>
        <authorList>
            <person name="Haridas S."/>
            <person name="Albert R."/>
            <person name="Binder M."/>
            <person name="Bloem J."/>
            <person name="LaButti K."/>
            <person name="Salamov A."/>
            <person name="Andreopoulos B."/>
            <person name="Baker S."/>
            <person name="Barry K."/>
            <person name="Bills G."/>
            <person name="Bluhm B."/>
            <person name="Cannon C."/>
            <person name="Castanera R."/>
            <person name="Culley D."/>
            <person name="Daum C."/>
            <person name="Ezra D."/>
            <person name="Gonzalez J."/>
            <person name="Henrissat B."/>
            <person name="Kuo A."/>
            <person name="Liang C."/>
            <person name="Lipzen A."/>
            <person name="Lutzoni F."/>
            <person name="Magnuson J."/>
            <person name="Mondo S."/>
            <person name="Nolan M."/>
            <person name="Ohm R."/>
            <person name="Pangilinan J."/>
            <person name="Park H.-J."/>
            <person name="Ramirez L."/>
            <person name="Alfaro M."/>
            <person name="Sun H."/>
            <person name="Tritt A."/>
            <person name="Yoshinaga Y."/>
            <person name="Zwiers L.-H."/>
            <person name="Turgeon B."/>
            <person name="Goodwin S."/>
            <person name="Spatafora J."/>
            <person name="Crous P."/>
            <person name="Grigoriev I."/>
        </authorList>
    </citation>
    <scope>NUCLEOTIDE SEQUENCE [LARGE SCALE GENOMIC DNA]</scope>
    <source>
        <strain evidence="4">CECT 20119</strain>
    </source>
</reference>
<sequence>MPHTARKNKNKHPGKLITIPAPVPIPIPVSGDGAGEGEGEAEQGWSKVVRSNAARGRRGGQAGRGGEGHRIEPGPPRNVTGATVGELRRGSLWQLAVFMVIVDDMGRHSGGDITLEVRDPAFSTTDTKFLESLGFKVLSLEDKLVTDQHTFLFVPFLDFRYEAAILVHAETCPVYVSSGLKGTESYLEGLERSSKGSEDEVFSSDLSTEEIKTNLQAAKRMQQSHSSLGFPEVPNSGHAFTGLRIHLLQHAD</sequence>
<keyword evidence="4" id="KW-1185">Reference proteome</keyword>
<dbReference type="EMBL" id="ML992505">
    <property type="protein sequence ID" value="KAF2224097.1"/>
    <property type="molecule type" value="Genomic_DNA"/>
</dbReference>
<feature type="compositionally biased region" description="Basic residues" evidence="1">
    <location>
        <begin position="1"/>
        <end position="14"/>
    </location>
</feature>
<organism evidence="3 4">
    <name type="scientific">Elsinoe ampelina</name>
    <dbReference type="NCBI Taxonomy" id="302913"/>
    <lineage>
        <taxon>Eukaryota</taxon>
        <taxon>Fungi</taxon>
        <taxon>Dikarya</taxon>
        <taxon>Ascomycota</taxon>
        <taxon>Pezizomycotina</taxon>
        <taxon>Dothideomycetes</taxon>
        <taxon>Dothideomycetidae</taxon>
        <taxon>Myriangiales</taxon>
        <taxon>Elsinoaceae</taxon>
        <taxon>Elsinoe</taxon>
    </lineage>
</organism>
<dbReference type="OrthoDB" id="5318346at2759"/>
<proteinExistence type="predicted"/>
<dbReference type="Proteomes" id="UP000799538">
    <property type="component" value="Unassembled WGS sequence"/>
</dbReference>
<accession>A0A6A6GEM9</accession>
<protein>
    <recommendedName>
        <fullName evidence="2">SRR1-like domain-containing protein</fullName>
    </recommendedName>
</protein>
<dbReference type="Pfam" id="PF07985">
    <property type="entry name" value="SRR1"/>
    <property type="match status" value="1"/>
</dbReference>
<evidence type="ECO:0000259" key="2">
    <source>
        <dbReference type="Pfam" id="PF07985"/>
    </source>
</evidence>
<name>A0A6A6GEM9_9PEZI</name>
<evidence type="ECO:0000313" key="3">
    <source>
        <dbReference type="EMBL" id="KAF2224097.1"/>
    </source>
</evidence>
<evidence type="ECO:0000256" key="1">
    <source>
        <dbReference type="SAM" id="MobiDB-lite"/>
    </source>
</evidence>